<dbReference type="RefSeq" id="WP_132821679.1">
    <property type="nucleotide sequence ID" value="NZ_SMKI01000542.1"/>
</dbReference>
<dbReference type="OrthoDB" id="3870806at2"/>
<comment type="caution">
    <text evidence="6">The sequence shown here is derived from an EMBL/GenBank/DDBJ whole genome shotgun (WGS) entry which is preliminary data.</text>
</comment>
<proteinExistence type="predicted"/>
<dbReference type="SUPFAM" id="SSF47413">
    <property type="entry name" value="lambda repressor-like DNA-binding domains"/>
    <property type="match status" value="1"/>
</dbReference>
<name>A0A4R4SJP2_9ACTN</name>
<feature type="non-terminal residue" evidence="6">
    <location>
        <position position="341"/>
    </location>
</feature>
<dbReference type="InterPro" id="IPR010982">
    <property type="entry name" value="Lambda_DNA-bd_dom_sf"/>
</dbReference>
<dbReference type="GO" id="GO:0003677">
    <property type="term" value="F:DNA binding"/>
    <property type="evidence" value="ECO:0007669"/>
    <property type="project" value="UniProtKB-KW"/>
</dbReference>
<feature type="region of interest" description="Disordered" evidence="4">
    <location>
        <begin position="78"/>
        <end position="134"/>
    </location>
</feature>
<keyword evidence="2" id="KW-0238">DNA-binding</keyword>
<dbReference type="PANTHER" id="PTHR36511:SF3">
    <property type="entry name" value="ANTITOXIN HIGA-2"/>
    <property type="match status" value="1"/>
</dbReference>
<evidence type="ECO:0000313" key="7">
    <source>
        <dbReference type="Proteomes" id="UP000295345"/>
    </source>
</evidence>
<evidence type="ECO:0000256" key="4">
    <source>
        <dbReference type="SAM" id="MobiDB-lite"/>
    </source>
</evidence>
<dbReference type="CDD" id="cd00093">
    <property type="entry name" value="HTH_XRE"/>
    <property type="match status" value="1"/>
</dbReference>
<feature type="region of interest" description="Disordered" evidence="4">
    <location>
        <begin position="309"/>
        <end position="341"/>
    </location>
</feature>
<dbReference type="InterPro" id="IPR001387">
    <property type="entry name" value="Cro/C1-type_HTH"/>
</dbReference>
<dbReference type="PANTHER" id="PTHR36511">
    <property type="entry name" value="MERR FAMILY BACTERIAL REGULATORY PROTEIN"/>
    <property type="match status" value="1"/>
</dbReference>
<evidence type="ECO:0000259" key="5">
    <source>
        <dbReference type="PROSITE" id="PS50943"/>
    </source>
</evidence>
<dbReference type="Pfam" id="PF01381">
    <property type="entry name" value="HTH_3"/>
    <property type="match status" value="1"/>
</dbReference>
<dbReference type="Gene3D" id="1.10.260.40">
    <property type="entry name" value="lambda repressor-like DNA-binding domains"/>
    <property type="match status" value="1"/>
</dbReference>
<gene>
    <name evidence="6" type="ORF">E1283_32050</name>
</gene>
<dbReference type="EMBL" id="SMKI01000542">
    <property type="protein sequence ID" value="TDC63840.1"/>
    <property type="molecule type" value="Genomic_DNA"/>
</dbReference>
<sequence>MSTQDELFSAVDALLEQASPLPSPDERRRLRAAAGLAQADIARALGVRAGTVAAWETGRSEPTLDRRAAYARLLGGLADRYPAPDTTTEPDPEVRVEPEPAPAPSLSPEDRAPAPRTPGPAGARDSRYPAGPLAVLDGAGTAHLADGRDLPCPASTLPQLADWALTASLGLERLHRAGRDADPLVVLTAAAATRLGLPAELEDRRGLRLPDDHPVVREVTAEGWRLTRRGFGPWARLYRPVDAGRRQCVQLAVLPWDALDARAWRDTGSLPPAELAGILGTYATRVLTPRGSTAVCGLELMTALRPPTRAVSDQAGGWTSGPVPGSLTQAVDPAPPEAPPE</sequence>
<reference evidence="6 7" key="1">
    <citation type="submission" date="2019-03" db="EMBL/GenBank/DDBJ databases">
        <title>Draft genome sequences of novel Actinobacteria.</title>
        <authorList>
            <person name="Sahin N."/>
            <person name="Ay H."/>
            <person name="Saygin H."/>
        </authorList>
    </citation>
    <scope>NUCLEOTIDE SEQUENCE [LARGE SCALE GENOMIC DNA]</scope>
    <source>
        <strain evidence="6 7">DSM 41900</strain>
    </source>
</reference>
<dbReference type="PROSITE" id="PS50943">
    <property type="entry name" value="HTH_CROC1"/>
    <property type="match status" value="1"/>
</dbReference>
<protein>
    <submittedName>
        <fullName evidence="6">XRE family transcriptional regulator</fullName>
    </submittedName>
</protein>
<keyword evidence="1" id="KW-0805">Transcription regulation</keyword>
<dbReference type="SMART" id="SM00530">
    <property type="entry name" value="HTH_XRE"/>
    <property type="match status" value="1"/>
</dbReference>
<feature type="domain" description="HTH cro/C1-type" evidence="5">
    <location>
        <begin position="28"/>
        <end position="80"/>
    </location>
</feature>
<evidence type="ECO:0000256" key="1">
    <source>
        <dbReference type="ARBA" id="ARBA00023015"/>
    </source>
</evidence>
<dbReference type="InterPro" id="IPR052359">
    <property type="entry name" value="HTH-type_reg/antitoxin"/>
</dbReference>
<evidence type="ECO:0000313" key="6">
    <source>
        <dbReference type="EMBL" id="TDC63840.1"/>
    </source>
</evidence>
<feature type="compositionally biased region" description="Low complexity" evidence="4">
    <location>
        <begin position="78"/>
        <end position="89"/>
    </location>
</feature>
<keyword evidence="3" id="KW-0804">Transcription</keyword>
<accession>A0A4R4SJP2</accession>
<keyword evidence="7" id="KW-1185">Reference proteome</keyword>
<organism evidence="6 7">
    <name type="scientific">Streptomyces hainanensis</name>
    <dbReference type="NCBI Taxonomy" id="402648"/>
    <lineage>
        <taxon>Bacteria</taxon>
        <taxon>Bacillati</taxon>
        <taxon>Actinomycetota</taxon>
        <taxon>Actinomycetes</taxon>
        <taxon>Kitasatosporales</taxon>
        <taxon>Streptomycetaceae</taxon>
        <taxon>Streptomyces</taxon>
    </lineage>
</organism>
<evidence type="ECO:0000256" key="2">
    <source>
        <dbReference type="ARBA" id="ARBA00023125"/>
    </source>
</evidence>
<evidence type="ECO:0000256" key="3">
    <source>
        <dbReference type="ARBA" id="ARBA00023163"/>
    </source>
</evidence>
<dbReference type="Proteomes" id="UP000295345">
    <property type="component" value="Unassembled WGS sequence"/>
</dbReference>
<dbReference type="AlphaFoldDB" id="A0A4R4SJP2"/>